<gene>
    <name evidence="1" type="ORF">AFUA_1G01710</name>
</gene>
<proteinExistence type="predicted"/>
<dbReference type="Proteomes" id="UP000002530">
    <property type="component" value="Unassembled WGS sequence"/>
</dbReference>
<dbReference type="AlphaFoldDB" id="Q4WKP9"/>
<keyword evidence="2" id="KW-1185">Reference proteome</keyword>
<dbReference type="HOGENOM" id="CLU_3124707_0_0_1"/>
<dbReference type="KEGG" id="afm:AFUA_1G01710"/>
<dbReference type="InParanoid" id="Q4WKP9"/>
<dbReference type="EMBL" id="AAHF01000007">
    <property type="protein sequence ID" value="EAL87883.1"/>
    <property type="molecule type" value="Genomic_DNA"/>
</dbReference>
<evidence type="ECO:0000313" key="2">
    <source>
        <dbReference type="Proteomes" id="UP000002530"/>
    </source>
</evidence>
<dbReference type="RefSeq" id="XP_749921.1">
    <property type="nucleotide sequence ID" value="XM_744828.1"/>
</dbReference>
<name>Q4WKP9_ASPFU</name>
<comment type="caution">
    <text evidence="1">The sequence shown here is derived from an EMBL/GenBank/DDBJ whole genome shotgun (WGS) entry which is preliminary data.</text>
</comment>
<dbReference type="GeneID" id="3507277"/>
<reference evidence="1 2" key="1">
    <citation type="journal article" date="2005" name="Nature">
        <title>Genomic sequence of the pathogenic and allergenic filamentous fungus Aspergillus fumigatus.</title>
        <authorList>
            <person name="Nierman W.C."/>
            <person name="Pain A."/>
            <person name="Anderson M.J."/>
            <person name="Wortman J.R."/>
            <person name="Kim H.S."/>
            <person name="Arroyo J."/>
            <person name="Berriman M."/>
            <person name="Abe K."/>
            <person name="Archer D.B."/>
            <person name="Bermejo C."/>
            <person name="Bennett J."/>
            <person name="Bowyer P."/>
            <person name="Chen D."/>
            <person name="Collins M."/>
            <person name="Coulsen R."/>
            <person name="Davies R."/>
            <person name="Dyer P.S."/>
            <person name="Farman M."/>
            <person name="Fedorova N."/>
            <person name="Fedorova N."/>
            <person name="Feldblyum T.V."/>
            <person name="Fischer R."/>
            <person name="Fosker N."/>
            <person name="Fraser A."/>
            <person name="Garcia J.L."/>
            <person name="Garcia M.J."/>
            <person name="Goble A."/>
            <person name="Goldman G.H."/>
            <person name="Gomi K."/>
            <person name="Griffith-Jones S."/>
            <person name="Gwilliam R."/>
            <person name="Haas B."/>
            <person name="Haas H."/>
            <person name="Harris D."/>
            <person name="Horiuchi H."/>
            <person name="Huang J."/>
            <person name="Humphray S."/>
            <person name="Jimenez J."/>
            <person name="Keller N."/>
            <person name="Khouri H."/>
            <person name="Kitamoto K."/>
            <person name="Kobayashi T."/>
            <person name="Konzack S."/>
            <person name="Kulkarni R."/>
            <person name="Kumagai T."/>
            <person name="Lafon A."/>
            <person name="Latge J.P."/>
            <person name="Li W."/>
            <person name="Lord A."/>
            <person name="Lu C."/>
            <person name="Majoros W.H."/>
            <person name="May G.S."/>
            <person name="Miller B.L."/>
            <person name="Mohamoud Y."/>
            <person name="Molina M."/>
            <person name="Monod M."/>
            <person name="Mouyna I."/>
            <person name="Mulligan S."/>
            <person name="Murphy L."/>
            <person name="O'Neil S."/>
            <person name="Paulsen I."/>
            <person name="Penalva M.A."/>
            <person name="Pertea M."/>
            <person name="Price C."/>
            <person name="Pritchard B.L."/>
            <person name="Quail M.A."/>
            <person name="Rabbinowitsch E."/>
            <person name="Rawlins N."/>
            <person name="Rajandream M.A."/>
            <person name="Reichard U."/>
            <person name="Renauld H."/>
            <person name="Robson G.D."/>
            <person name="Rodriguez de Cordoba S."/>
            <person name="Rodriguez-Pena J.M."/>
            <person name="Ronning C.M."/>
            <person name="Rutter S."/>
            <person name="Salzberg S.L."/>
            <person name="Sanchez M."/>
            <person name="Sanchez-Ferrero J.C."/>
            <person name="Saunders D."/>
            <person name="Seeger K."/>
            <person name="Squares R."/>
            <person name="Squares S."/>
            <person name="Takeuchi M."/>
            <person name="Tekaia F."/>
            <person name="Turner G."/>
            <person name="Vazquez de Aldana C.R."/>
            <person name="Weidman J."/>
            <person name="White O."/>
            <person name="Woodward J."/>
            <person name="Yu J.H."/>
            <person name="Fraser C."/>
            <person name="Galagan J.E."/>
            <person name="Asai K."/>
            <person name="Machida M."/>
            <person name="Hall N."/>
            <person name="Barrell B."/>
            <person name="Denning D.W."/>
        </authorList>
    </citation>
    <scope>NUCLEOTIDE SEQUENCE [LARGE SCALE GENOMIC DNA]</scope>
    <source>
        <strain evidence="1 2">Af293</strain>
    </source>
</reference>
<protein>
    <submittedName>
        <fullName evidence="1">Uncharacterized protein</fullName>
    </submittedName>
</protein>
<accession>Q4WKP9</accession>
<sequence length="50" mass="5528">MVSGEDTATIILNRNVTDVEFCRDGFRVVTDPTLYLGTVQIFCPSFVSSL</sequence>
<evidence type="ECO:0000313" key="1">
    <source>
        <dbReference type="EMBL" id="EAL87883.1"/>
    </source>
</evidence>
<organism evidence="1 2">
    <name type="scientific">Aspergillus fumigatus (strain ATCC MYA-4609 / CBS 101355 / FGSC A1100 / Af293)</name>
    <name type="common">Neosartorya fumigata</name>
    <dbReference type="NCBI Taxonomy" id="330879"/>
    <lineage>
        <taxon>Eukaryota</taxon>
        <taxon>Fungi</taxon>
        <taxon>Dikarya</taxon>
        <taxon>Ascomycota</taxon>
        <taxon>Pezizomycotina</taxon>
        <taxon>Eurotiomycetes</taxon>
        <taxon>Eurotiomycetidae</taxon>
        <taxon>Eurotiales</taxon>
        <taxon>Aspergillaceae</taxon>
        <taxon>Aspergillus</taxon>
        <taxon>Aspergillus subgen. Fumigati</taxon>
    </lineage>
</organism>
<dbReference type="VEuPathDB" id="FungiDB:Afu1g01710"/>